<dbReference type="GO" id="GO:0008270">
    <property type="term" value="F:zinc ion binding"/>
    <property type="evidence" value="ECO:0007669"/>
    <property type="project" value="UniProtKB-KW"/>
</dbReference>
<evidence type="ECO:0000256" key="7">
    <source>
        <dbReference type="PROSITE-ProRule" id="PRU00042"/>
    </source>
</evidence>
<dbReference type="STRING" id="2010991.A0A3M2RDA2"/>
<feature type="compositionally biased region" description="Basic and acidic residues" evidence="8">
    <location>
        <begin position="449"/>
        <end position="458"/>
    </location>
</feature>
<dbReference type="EMBL" id="NKUJ01000542">
    <property type="protein sequence ID" value="RMJ03290.1"/>
    <property type="molecule type" value="Genomic_DNA"/>
</dbReference>
<accession>A0A3M2RDA2</accession>
<keyword evidence="3" id="KW-0677">Repeat</keyword>
<keyword evidence="11" id="KW-1185">Reference proteome</keyword>
<keyword evidence="6" id="KW-0539">Nucleus</keyword>
<protein>
    <recommendedName>
        <fullName evidence="9">C2H2-type domain-containing protein</fullName>
    </recommendedName>
</protein>
<dbReference type="OrthoDB" id="8117402at2759"/>
<feature type="compositionally biased region" description="Polar residues" evidence="8">
    <location>
        <begin position="520"/>
        <end position="536"/>
    </location>
</feature>
<name>A0A3M2RDA2_9HYPO</name>
<dbReference type="PROSITE" id="PS00028">
    <property type="entry name" value="ZINC_FINGER_C2H2_1"/>
    <property type="match status" value="2"/>
</dbReference>
<comment type="caution">
    <text evidence="10">The sequence shown here is derived from an EMBL/GenBank/DDBJ whole genome shotgun (WGS) entry which is preliminary data.</text>
</comment>
<dbReference type="PANTHER" id="PTHR24406">
    <property type="entry name" value="TRANSCRIPTIONAL REPRESSOR CTCFL-RELATED"/>
    <property type="match status" value="1"/>
</dbReference>
<feature type="compositionally biased region" description="Low complexity" evidence="8">
    <location>
        <begin position="553"/>
        <end position="567"/>
    </location>
</feature>
<gene>
    <name evidence="10" type="ORF">CDV36_015184</name>
</gene>
<dbReference type="InterPro" id="IPR050888">
    <property type="entry name" value="ZnF_C2H2-type_TF"/>
</dbReference>
<feature type="region of interest" description="Disordered" evidence="8">
    <location>
        <begin position="345"/>
        <end position="567"/>
    </location>
</feature>
<feature type="compositionally biased region" description="Basic and acidic residues" evidence="8">
    <location>
        <begin position="480"/>
        <end position="501"/>
    </location>
</feature>
<dbReference type="PROSITE" id="PS50157">
    <property type="entry name" value="ZINC_FINGER_C2H2_2"/>
    <property type="match status" value="1"/>
</dbReference>
<evidence type="ECO:0000259" key="9">
    <source>
        <dbReference type="PROSITE" id="PS50157"/>
    </source>
</evidence>
<dbReference type="AlphaFoldDB" id="A0A3M2RDA2"/>
<evidence type="ECO:0000256" key="6">
    <source>
        <dbReference type="ARBA" id="ARBA00023242"/>
    </source>
</evidence>
<dbReference type="Proteomes" id="UP000277212">
    <property type="component" value="Unassembled WGS sequence"/>
</dbReference>
<keyword evidence="5" id="KW-0862">Zinc</keyword>
<comment type="subcellular location">
    <subcellularLocation>
        <location evidence="1">Nucleus</location>
    </subcellularLocation>
</comment>
<reference evidence="10 11" key="1">
    <citation type="submission" date="2017-06" db="EMBL/GenBank/DDBJ databases">
        <title>Comparative genomic analysis of Ambrosia Fusariam Clade fungi.</title>
        <authorList>
            <person name="Stajich J.E."/>
            <person name="Carrillo J."/>
            <person name="Kijimoto T."/>
            <person name="Eskalen A."/>
            <person name="O'Donnell K."/>
            <person name="Kasson M."/>
        </authorList>
    </citation>
    <scope>NUCLEOTIDE SEQUENCE [LARGE SCALE GENOMIC DNA]</scope>
    <source>
        <strain evidence="10">UCR3666</strain>
    </source>
</reference>
<proteinExistence type="predicted"/>
<keyword evidence="4 7" id="KW-0863">Zinc-finger</keyword>
<evidence type="ECO:0000256" key="4">
    <source>
        <dbReference type="ARBA" id="ARBA00022771"/>
    </source>
</evidence>
<evidence type="ECO:0000256" key="8">
    <source>
        <dbReference type="SAM" id="MobiDB-lite"/>
    </source>
</evidence>
<feature type="compositionally biased region" description="Basic and acidic residues" evidence="8">
    <location>
        <begin position="345"/>
        <end position="382"/>
    </location>
</feature>
<evidence type="ECO:0000256" key="2">
    <source>
        <dbReference type="ARBA" id="ARBA00022723"/>
    </source>
</evidence>
<dbReference type="SMART" id="SM00355">
    <property type="entry name" value="ZnF_C2H2"/>
    <property type="match status" value="4"/>
</dbReference>
<dbReference type="InterPro" id="IPR013087">
    <property type="entry name" value="Znf_C2H2_type"/>
</dbReference>
<evidence type="ECO:0000313" key="11">
    <source>
        <dbReference type="Proteomes" id="UP000277212"/>
    </source>
</evidence>
<sequence>MPSGHQPDGTFLCKPCQIKFPTWELLCRHKDRMQSAGKAKHIHCKFCGMDFKTEIAHMTHIHQSHPQAQDLQCPGCNQGPFAKLGGLLSHIQNDCTILRVSFLEHLREEKMEFATQLQAMTNEPVKANYAHYMPAAGGGGYDYSDIDSNIEAFELKKEEFPDLYKPKSTFDHTDNKENIAPWEWDSGKTLFPDAPPAQEPTEEQLEAAAAPGPQDWDEWMNVNDPSHPKFNVARYYSPIIDKYACPVIGCGKTFKNSRSITGHLKSPAHSGTKYRCPYCLRTFNSLAAITQHAEDSSVRCRVRETDTYGALIDQLTGGMADVSVRRHDDGTVKYEVSKNFRRKEPEFSKAKPFKPEFSKPEFPKPEPLKAKEPQPSKTEPIKPKPVMTEPFKLQQVKTEPFKSQPLKTKEPEPAKRKLPKPQPLMAEVLKAGVSKPQPLNTEPSKPRVFRTEPSKPESSKPQPFNLQQARTWISQPQSPKAKEPELLKPEPPKFELPKTELSKPQVFKTEPSKSESSKPQPFSLQQAKIWISQPQSLKAKESGLSMPQPLKPQPSKSESSKSQAAKLQQIKAEIAKLQPPKAKEPVPSKTVFSKPQPLKAELLKAQQFQNGEWITEYDPWTGRQITRWSTK</sequence>
<evidence type="ECO:0000256" key="3">
    <source>
        <dbReference type="ARBA" id="ARBA00022737"/>
    </source>
</evidence>
<feature type="compositionally biased region" description="Polar residues" evidence="8">
    <location>
        <begin position="462"/>
        <end position="478"/>
    </location>
</feature>
<dbReference type="GO" id="GO:0005634">
    <property type="term" value="C:nucleus"/>
    <property type="evidence" value="ECO:0007669"/>
    <property type="project" value="UniProtKB-SubCell"/>
</dbReference>
<evidence type="ECO:0000256" key="5">
    <source>
        <dbReference type="ARBA" id="ARBA00022833"/>
    </source>
</evidence>
<organism evidence="10 11">
    <name type="scientific">Fusarium kuroshium</name>
    <dbReference type="NCBI Taxonomy" id="2010991"/>
    <lineage>
        <taxon>Eukaryota</taxon>
        <taxon>Fungi</taxon>
        <taxon>Dikarya</taxon>
        <taxon>Ascomycota</taxon>
        <taxon>Pezizomycotina</taxon>
        <taxon>Sordariomycetes</taxon>
        <taxon>Hypocreomycetidae</taxon>
        <taxon>Hypocreales</taxon>
        <taxon>Nectriaceae</taxon>
        <taxon>Fusarium</taxon>
        <taxon>Fusarium solani species complex</taxon>
    </lineage>
</organism>
<evidence type="ECO:0000313" key="10">
    <source>
        <dbReference type="EMBL" id="RMJ03290.1"/>
    </source>
</evidence>
<feature type="domain" description="C2H2-type" evidence="9">
    <location>
        <begin position="243"/>
        <end position="274"/>
    </location>
</feature>
<feature type="region of interest" description="Disordered" evidence="8">
    <location>
        <begin position="190"/>
        <end position="215"/>
    </location>
</feature>
<evidence type="ECO:0000256" key="1">
    <source>
        <dbReference type="ARBA" id="ARBA00004123"/>
    </source>
</evidence>
<dbReference type="Gene3D" id="3.30.160.60">
    <property type="entry name" value="Classic Zinc Finger"/>
    <property type="match status" value="1"/>
</dbReference>
<keyword evidence="2" id="KW-0479">Metal-binding</keyword>